<gene>
    <name evidence="3" type="ORF">GCM10009105_12140</name>
</gene>
<feature type="region of interest" description="Disordered" evidence="1">
    <location>
        <begin position="40"/>
        <end position="65"/>
    </location>
</feature>
<dbReference type="Proteomes" id="UP001501523">
    <property type="component" value="Unassembled WGS sequence"/>
</dbReference>
<feature type="signal peptide" evidence="2">
    <location>
        <begin position="1"/>
        <end position="21"/>
    </location>
</feature>
<feature type="chain" id="PRO_5047355262" evidence="2">
    <location>
        <begin position="22"/>
        <end position="388"/>
    </location>
</feature>
<dbReference type="EMBL" id="BAAAEU010000006">
    <property type="protein sequence ID" value="GAA0710745.1"/>
    <property type="molecule type" value="Genomic_DNA"/>
</dbReference>
<protein>
    <submittedName>
        <fullName evidence="3">Uncharacterized protein</fullName>
    </submittedName>
</protein>
<dbReference type="RefSeq" id="WP_379988747.1">
    <property type="nucleotide sequence ID" value="NZ_JBHSMO010000003.1"/>
</dbReference>
<sequence length="388" mass="41939">MKIDVPMLAVVLALWSSASFAQTASPAASAHDTQTVAATPIPSTAGDAEDSTTSDPETAAADAAQHAWEAYQDTIADALIDSDRPRDWMLAANMMRFVGDASAKPPQPSRAELLERAARRAPDDVLVQWMATLDRSGGNTCVAKPVPDENVEALTRLEPDNAASWMMALALASARKNPALVDDALAHMASSARYDDHFADTLHAWIDVYDRFPMPDSILATEFLAPTPQTPRTTSQSMLSSTSALAQAAAIAMPAYHTLITACKPGTGDGDSWQRHAYCEDAGRLMLGKGKTLIARSIGFAVLRNLGRFTAADQQERRNLDWYMHAGIELFGDDGRDADALAAYQVDWRNLDDEIEVIRRALRRAGLPDEAPAGWAGSSWSVQKMPQS</sequence>
<name>A0ABN1IEF5_9GAMM</name>
<evidence type="ECO:0000256" key="2">
    <source>
        <dbReference type="SAM" id="SignalP"/>
    </source>
</evidence>
<reference evidence="4" key="1">
    <citation type="journal article" date="2019" name="Int. J. Syst. Evol. Microbiol.">
        <title>The Global Catalogue of Microorganisms (GCM) 10K type strain sequencing project: providing services to taxonomists for standard genome sequencing and annotation.</title>
        <authorList>
            <consortium name="The Broad Institute Genomics Platform"/>
            <consortium name="The Broad Institute Genome Sequencing Center for Infectious Disease"/>
            <person name="Wu L."/>
            <person name="Ma J."/>
        </authorList>
    </citation>
    <scope>NUCLEOTIDE SEQUENCE [LARGE SCALE GENOMIC DNA]</scope>
    <source>
        <strain evidence="4">JCM 15421</strain>
    </source>
</reference>
<organism evidence="3 4">
    <name type="scientific">Dokdonella soli</name>
    <dbReference type="NCBI Taxonomy" id="529810"/>
    <lineage>
        <taxon>Bacteria</taxon>
        <taxon>Pseudomonadati</taxon>
        <taxon>Pseudomonadota</taxon>
        <taxon>Gammaproteobacteria</taxon>
        <taxon>Lysobacterales</taxon>
        <taxon>Rhodanobacteraceae</taxon>
        <taxon>Dokdonella</taxon>
    </lineage>
</organism>
<keyword evidence="2" id="KW-0732">Signal</keyword>
<keyword evidence="4" id="KW-1185">Reference proteome</keyword>
<comment type="caution">
    <text evidence="3">The sequence shown here is derived from an EMBL/GenBank/DDBJ whole genome shotgun (WGS) entry which is preliminary data.</text>
</comment>
<evidence type="ECO:0000313" key="4">
    <source>
        <dbReference type="Proteomes" id="UP001501523"/>
    </source>
</evidence>
<evidence type="ECO:0000313" key="3">
    <source>
        <dbReference type="EMBL" id="GAA0710745.1"/>
    </source>
</evidence>
<evidence type="ECO:0000256" key="1">
    <source>
        <dbReference type="SAM" id="MobiDB-lite"/>
    </source>
</evidence>
<accession>A0ABN1IEF5</accession>
<proteinExistence type="predicted"/>